<dbReference type="InterPro" id="IPR031968">
    <property type="entry name" value="VASt"/>
</dbReference>
<dbReference type="Pfam" id="PF16016">
    <property type="entry name" value="VASt"/>
    <property type="match status" value="2"/>
</dbReference>
<proteinExistence type="predicted"/>
<dbReference type="CDD" id="cd00030">
    <property type="entry name" value="C2"/>
    <property type="match status" value="2"/>
</dbReference>
<dbReference type="eggNOG" id="KOG1032">
    <property type="taxonomic scope" value="Eukaryota"/>
</dbReference>
<dbReference type="SMART" id="SM00568">
    <property type="entry name" value="GRAM"/>
    <property type="match status" value="1"/>
</dbReference>
<feature type="domain" description="C2" evidence="5">
    <location>
        <begin position="505"/>
        <end position="624"/>
    </location>
</feature>
<dbReference type="KEGG" id="egr:104417749"/>
<evidence type="ECO:0000256" key="1">
    <source>
        <dbReference type="ARBA" id="ARBA00004167"/>
    </source>
</evidence>
<evidence type="ECO:0000259" key="5">
    <source>
        <dbReference type="PROSITE" id="PS50004"/>
    </source>
</evidence>
<dbReference type="InterPro" id="IPR011993">
    <property type="entry name" value="PH-like_dom_sf"/>
</dbReference>
<dbReference type="Gene3D" id="2.60.40.150">
    <property type="entry name" value="C2 domain"/>
    <property type="match status" value="2"/>
</dbReference>
<evidence type="ECO:0000313" key="7">
    <source>
        <dbReference type="EMBL" id="KCW83290.1"/>
    </source>
</evidence>
<organism evidence="7">
    <name type="scientific">Eucalyptus grandis</name>
    <name type="common">Flooded gum</name>
    <dbReference type="NCBI Taxonomy" id="71139"/>
    <lineage>
        <taxon>Eukaryota</taxon>
        <taxon>Viridiplantae</taxon>
        <taxon>Streptophyta</taxon>
        <taxon>Embryophyta</taxon>
        <taxon>Tracheophyta</taxon>
        <taxon>Spermatophyta</taxon>
        <taxon>Magnoliopsida</taxon>
        <taxon>eudicotyledons</taxon>
        <taxon>Gunneridae</taxon>
        <taxon>Pentapetalae</taxon>
        <taxon>rosids</taxon>
        <taxon>malvids</taxon>
        <taxon>Myrtales</taxon>
        <taxon>Myrtaceae</taxon>
        <taxon>Myrtoideae</taxon>
        <taxon>Eucalypteae</taxon>
        <taxon>Eucalyptus</taxon>
    </lineage>
</organism>
<protein>
    <recommendedName>
        <fullName evidence="8">C2 and GRAM domain-containing protein</fullName>
    </recommendedName>
</protein>
<dbReference type="EMBL" id="KK198754">
    <property type="protein sequence ID" value="KCW83290.1"/>
    <property type="molecule type" value="Genomic_DNA"/>
</dbReference>
<dbReference type="OMA" id="QKYRIAN"/>
<dbReference type="InterPro" id="IPR044511">
    <property type="entry name" value="At1g03370/At5g50170-like"/>
</dbReference>
<feature type="domain" description="C2" evidence="5">
    <location>
        <begin position="1"/>
        <end position="102"/>
    </location>
</feature>
<dbReference type="InParanoid" id="A0A059CZA0"/>
<dbReference type="SMART" id="SM00239">
    <property type="entry name" value="C2"/>
    <property type="match status" value="2"/>
</dbReference>
<name>A0A059CZA0_EUCGR</name>
<dbReference type="GO" id="GO:0016020">
    <property type="term" value="C:membrane"/>
    <property type="evidence" value="ECO:0007669"/>
    <property type="project" value="UniProtKB-SubCell"/>
</dbReference>
<evidence type="ECO:0000256" key="4">
    <source>
        <dbReference type="ARBA" id="ARBA00023136"/>
    </source>
</evidence>
<gene>
    <name evidence="7" type="ORF">EUGRSUZ_B00225</name>
</gene>
<evidence type="ECO:0000256" key="3">
    <source>
        <dbReference type="ARBA" id="ARBA00022989"/>
    </source>
</evidence>
<keyword evidence="3" id="KW-1133">Transmembrane helix</keyword>
<dbReference type="Gene3D" id="2.30.29.30">
    <property type="entry name" value="Pleckstrin-homology domain (PH domain)/Phosphotyrosine-binding domain (PTB)"/>
    <property type="match status" value="1"/>
</dbReference>
<dbReference type="InterPro" id="IPR004182">
    <property type="entry name" value="GRAM"/>
</dbReference>
<dbReference type="Gramene" id="KCW83290">
    <property type="protein sequence ID" value="KCW83290"/>
    <property type="gene ID" value="EUGRSUZ_B00225"/>
</dbReference>
<reference evidence="7" key="1">
    <citation type="submission" date="2013-07" db="EMBL/GenBank/DDBJ databases">
        <title>The genome of Eucalyptus grandis.</title>
        <authorList>
            <person name="Schmutz J."/>
            <person name="Hayes R."/>
            <person name="Myburg A."/>
            <person name="Tuskan G."/>
            <person name="Grattapaglia D."/>
            <person name="Rokhsar D.S."/>
        </authorList>
    </citation>
    <scope>NUCLEOTIDE SEQUENCE</scope>
    <source>
        <tissue evidence="7">Leaf extractions</tissue>
    </source>
</reference>
<sequence length="1000" mass="113687">MRVYVYVLEAKGLPVRDSYVKVQVGKLKSKTRVVERAENPRWNEEFVFRVHDCEEEVVLSVYHHEDGRGGLFGSLGELLGRVKIPVWSVADEENRILPPTWFAVGKPKAGKFIRKDCGKILVSISLHGSLQDTSSDSPLFPSLNINSNQAEEEMALAKSQAQKIQDGKHWMKAIANRLEKIFAKHEDVSETCASSEVSGTPSDYEDCVEKQQSDYSFEEALSMMQSRDCQREMPEDLQGGILCDQIYVVRPYDLNIFLFAPDSKFRRDLANLEGTTDLEEELWTLKQEDPPLLTRTVTSTKAATKLVKAVKATEQQSYLKADGKHFAIFVEVSTPEVPYGNAFKVELLYKIMPGPEEGSGEESARLIISWRVNFHQKTMMRGMIEGGARQGLKDSFYHFENLLAQSFRTLDSAELSDKGQIIASLENEQQSDWQLAIKYFCNFTMLSTICMVVYVIIHILLCKPSEPRGLEFLGIDLPDSLGELIACGIITIQVQRVFYMASHFVQARLQRGSDHGVKAQGDGWILTIALIEGTNVASLSSTGYSDPYVVFTCNGRTKTSSVKLQTCDPQWNEIVEFDAMEEPPSILDVEVFDFDGPFDQATSLGHAEINFLKHTSTDLADMWIFLEGKLAQSAQSKLHLRIFLDNNNGVETIKEYLTKMEKEVGKKLSMRSPHRNSTFQKLFKLPPDEFLISDFACSLKRKLPLQGRLFLSSRIVGFYANLFGHKTRFFFLWEDIEDIQELPPSFISVGSPSLVIILRKGRGMDAMHGAKSQDEEGRLRFHFQSFVSFNSASRTIVALWRTRALMPEQTEQIAKEQYDQENTTVLVDEATILDKKDADMSKIYSAELPIEMSSLMELFGGGKKEHRIMEKSGCLNYSATEWEPVKPGTFERSVSYKFNRHISIFGGEVTITQQKVSTDDGWTVDEVMALHNIPFEEYYRVQLKYKIEKSGQDHSSCKCDVYIHIIWLKSTKFQHRITRNITSKLSQRLKDIFELVERLS</sequence>
<dbReference type="PANTHER" id="PTHR46296">
    <property type="entry name" value="BNAA05G37250D PROTEIN"/>
    <property type="match status" value="1"/>
</dbReference>
<dbReference type="PROSITE" id="PS51778">
    <property type="entry name" value="VAST"/>
    <property type="match status" value="2"/>
</dbReference>
<dbReference type="Pfam" id="PF02893">
    <property type="entry name" value="GRAM"/>
    <property type="match status" value="1"/>
</dbReference>
<keyword evidence="2" id="KW-0812">Transmembrane</keyword>
<evidence type="ECO:0000259" key="6">
    <source>
        <dbReference type="PROSITE" id="PS51778"/>
    </source>
</evidence>
<dbReference type="PANTHER" id="PTHR46296:SF7">
    <property type="entry name" value="C2 DOMAIN-CONTAINING PROTEIN"/>
    <property type="match status" value="1"/>
</dbReference>
<dbReference type="PROSITE" id="PS50004">
    <property type="entry name" value="C2"/>
    <property type="match status" value="2"/>
</dbReference>
<feature type="domain" description="VASt" evidence="6">
    <location>
        <begin position="238"/>
        <end position="411"/>
    </location>
</feature>
<dbReference type="SUPFAM" id="SSF49562">
    <property type="entry name" value="C2 domain (Calcium/lipid-binding domain, CaLB)"/>
    <property type="match status" value="2"/>
</dbReference>
<dbReference type="Pfam" id="PF00168">
    <property type="entry name" value="C2"/>
    <property type="match status" value="2"/>
</dbReference>
<dbReference type="InterPro" id="IPR000008">
    <property type="entry name" value="C2_dom"/>
</dbReference>
<dbReference type="InterPro" id="IPR035892">
    <property type="entry name" value="C2_domain_sf"/>
</dbReference>
<dbReference type="STRING" id="71139.A0A059CZA0"/>
<accession>A0A059CZA0</accession>
<dbReference type="AlphaFoldDB" id="A0A059CZA0"/>
<comment type="subcellular location">
    <subcellularLocation>
        <location evidence="1">Membrane</location>
        <topology evidence="1">Single-pass membrane protein</topology>
    </subcellularLocation>
</comment>
<evidence type="ECO:0000256" key="2">
    <source>
        <dbReference type="ARBA" id="ARBA00022692"/>
    </source>
</evidence>
<dbReference type="OrthoDB" id="67700at2759"/>
<evidence type="ECO:0008006" key="8">
    <source>
        <dbReference type="Google" id="ProtNLM"/>
    </source>
</evidence>
<dbReference type="FunCoup" id="A0A059CZA0">
    <property type="interactions" value="1100"/>
</dbReference>
<keyword evidence="4" id="KW-0472">Membrane</keyword>
<feature type="domain" description="VASt" evidence="6">
    <location>
        <begin position="839"/>
        <end position="1000"/>
    </location>
</feature>